<dbReference type="PROSITE" id="PS00061">
    <property type="entry name" value="ADH_SHORT"/>
    <property type="match status" value="1"/>
</dbReference>
<keyword evidence="5" id="KW-1185">Reference proteome</keyword>
<dbReference type="PANTHER" id="PTHR42760:SF133">
    <property type="entry name" value="3-OXOACYL-[ACYL-CARRIER-PROTEIN] REDUCTASE"/>
    <property type="match status" value="1"/>
</dbReference>
<keyword evidence="2" id="KW-0560">Oxidoreductase</keyword>
<dbReference type="GO" id="GO:0016616">
    <property type="term" value="F:oxidoreductase activity, acting on the CH-OH group of donors, NAD or NADP as acceptor"/>
    <property type="evidence" value="ECO:0007669"/>
    <property type="project" value="UniProtKB-ARBA"/>
</dbReference>
<organism evidence="4 5">
    <name type="scientific">Cryobacterium suzukii</name>
    <dbReference type="NCBI Taxonomy" id="1259198"/>
    <lineage>
        <taxon>Bacteria</taxon>
        <taxon>Bacillati</taxon>
        <taxon>Actinomycetota</taxon>
        <taxon>Actinomycetes</taxon>
        <taxon>Micrococcales</taxon>
        <taxon>Microbacteriaceae</taxon>
        <taxon>Cryobacterium</taxon>
    </lineage>
</organism>
<dbReference type="Pfam" id="PF13561">
    <property type="entry name" value="adh_short_C2"/>
    <property type="match status" value="1"/>
</dbReference>
<dbReference type="SMART" id="SM00822">
    <property type="entry name" value="PKS_KR"/>
    <property type="match status" value="1"/>
</dbReference>
<dbReference type="InterPro" id="IPR020904">
    <property type="entry name" value="Sc_DH/Rdtase_CS"/>
</dbReference>
<gene>
    <name evidence="4" type="ORF">E3T39_01075</name>
</gene>
<dbReference type="Proteomes" id="UP000298170">
    <property type="component" value="Unassembled WGS sequence"/>
</dbReference>
<dbReference type="InterPro" id="IPR036291">
    <property type="entry name" value="NAD(P)-bd_dom_sf"/>
</dbReference>
<accession>A0A4R9AIW4</accession>
<dbReference type="PRINTS" id="PR00081">
    <property type="entry name" value="GDHRDH"/>
</dbReference>
<evidence type="ECO:0000259" key="3">
    <source>
        <dbReference type="SMART" id="SM00822"/>
    </source>
</evidence>
<comment type="similarity">
    <text evidence="1">Belongs to the short-chain dehydrogenases/reductases (SDR) family.</text>
</comment>
<evidence type="ECO:0000256" key="2">
    <source>
        <dbReference type="ARBA" id="ARBA00023002"/>
    </source>
</evidence>
<dbReference type="OrthoDB" id="7064009at2"/>
<dbReference type="NCBIfam" id="NF005559">
    <property type="entry name" value="PRK07231.1"/>
    <property type="match status" value="1"/>
</dbReference>
<proteinExistence type="inferred from homology"/>
<dbReference type="EMBL" id="SOHJ01000002">
    <property type="protein sequence ID" value="TFD62572.1"/>
    <property type="molecule type" value="Genomic_DNA"/>
</dbReference>
<dbReference type="RefSeq" id="WP_134512927.1">
    <property type="nucleotide sequence ID" value="NZ_SOHJ01000002.1"/>
</dbReference>
<name>A0A4R9AIW4_9MICO</name>
<evidence type="ECO:0000313" key="4">
    <source>
        <dbReference type="EMBL" id="TFD62572.1"/>
    </source>
</evidence>
<sequence>MTERAKSIHFDFTGKVLFLSGASGGIGRTIARLFYAAGASVVMFDRDEKQLRALGKEFSDPERAAIVVGDASNSSDIDDALDVARRRFGHLDFVIPAAGIYPEVTVSEMTDAQWRAVMSLNLDGVFYLLSRVLPDMQEGGSIVNFASIAGHRGSFGHAHYSASKAGIIGFTRSLALEAGPHLRVNAISPGTIETPMTAEFVKSQGASALSRTPLGRHGRPEEVAQVAAFLCSDGASFITGEVIHVNGGLFMAG</sequence>
<dbReference type="Gene3D" id="3.40.50.720">
    <property type="entry name" value="NAD(P)-binding Rossmann-like Domain"/>
    <property type="match status" value="1"/>
</dbReference>
<reference evidence="4 5" key="1">
    <citation type="submission" date="2019-03" db="EMBL/GenBank/DDBJ databases">
        <title>Genomics of glacier-inhabiting Cryobacterium strains.</title>
        <authorList>
            <person name="Liu Q."/>
            <person name="Xin Y.-H."/>
        </authorList>
    </citation>
    <scope>NUCLEOTIDE SEQUENCE [LARGE SCALE GENOMIC DNA]</scope>
    <source>
        <strain evidence="4 5">Sr39</strain>
    </source>
</reference>
<dbReference type="PANTHER" id="PTHR42760">
    <property type="entry name" value="SHORT-CHAIN DEHYDROGENASES/REDUCTASES FAMILY MEMBER"/>
    <property type="match status" value="1"/>
</dbReference>
<feature type="domain" description="Ketoreductase" evidence="3">
    <location>
        <begin position="15"/>
        <end position="190"/>
    </location>
</feature>
<evidence type="ECO:0000313" key="5">
    <source>
        <dbReference type="Proteomes" id="UP000298170"/>
    </source>
</evidence>
<comment type="caution">
    <text evidence="4">The sequence shown here is derived from an EMBL/GenBank/DDBJ whole genome shotgun (WGS) entry which is preliminary data.</text>
</comment>
<dbReference type="InterPro" id="IPR057326">
    <property type="entry name" value="KR_dom"/>
</dbReference>
<dbReference type="SUPFAM" id="SSF51735">
    <property type="entry name" value="NAD(P)-binding Rossmann-fold domains"/>
    <property type="match status" value="1"/>
</dbReference>
<dbReference type="InterPro" id="IPR002347">
    <property type="entry name" value="SDR_fam"/>
</dbReference>
<protein>
    <submittedName>
        <fullName evidence="4">SDR family oxidoreductase</fullName>
    </submittedName>
</protein>
<evidence type="ECO:0000256" key="1">
    <source>
        <dbReference type="ARBA" id="ARBA00006484"/>
    </source>
</evidence>
<dbReference type="AlphaFoldDB" id="A0A4R9AIW4"/>
<dbReference type="PRINTS" id="PR00080">
    <property type="entry name" value="SDRFAMILY"/>
</dbReference>
<dbReference type="FunFam" id="3.40.50.720:FF:000084">
    <property type="entry name" value="Short-chain dehydrogenase reductase"/>
    <property type="match status" value="1"/>
</dbReference>